<protein>
    <submittedName>
        <fullName evidence="6">2-oxo acid dehydrogenase subunit E2</fullName>
    </submittedName>
</protein>
<gene>
    <name evidence="6" type="ORF">ACFQ3U_13730</name>
</gene>
<sequence>MQTTTAPAADAHEATAQLPHHGTTEKVSRIRAIIAKRMVESLDTSAQLTATVEVDLSAVSAIRTREKDAFREREGAGLSYLPFIVRAAIEGLQSHPKLNATIDLDAGLISYPDGEHIGIAVDTPRGLLVPVIHGAGAMGVGELAKAVSTVASQSQAGKLTAADLAGGTFTVTNYGSLGTLWDTPIINQPQVAILGTGALTRRPVAVRGADGAETVEIRDMMYLSLSYDHRLVDGADAARFLSQVKARLEAGEFEI</sequence>
<evidence type="ECO:0000256" key="3">
    <source>
        <dbReference type="ARBA" id="ARBA00023315"/>
    </source>
</evidence>
<dbReference type="RefSeq" id="WP_343960719.1">
    <property type="nucleotide sequence ID" value="NZ_BAAAKZ010000009.1"/>
</dbReference>
<dbReference type="PANTHER" id="PTHR43178:SF5">
    <property type="entry name" value="LIPOAMIDE ACYLTRANSFERASE COMPONENT OF BRANCHED-CHAIN ALPHA-KETO ACID DEHYDROGENASE COMPLEX, MITOCHONDRIAL"/>
    <property type="match status" value="1"/>
</dbReference>
<keyword evidence="7" id="KW-1185">Reference proteome</keyword>
<keyword evidence="2" id="KW-0808">Transferase</keyword>
<dbReference type="PANTHER" id="PTHR43178">
    <property type="entry name" value="DIHYDROLIPOAMIDE ACETYLTRANSFERASE COMPONENT OF PYRUVATE DEHYDROGENASE COMPLEX"/>
    <property type="match status" value="1"/>
</dbReference>
<dbReference type="Proteomes" id="UP001597181">
    <property type="component" value="Unassembled WGS sequence"/>
</dbReference>
<feature type="region of interest" description="Disordered" evidence="4">
    <location>
        <begin position="1"/>
        <end position="23"/>
    </location>
</feature>
<name>A0ABW3TR82_9MICO</name>
<dbReference type="InterPro" id="IPR001078">
    <property type="entry name" value="2-oxoacid_DH_actylTfrase"/>
</dbReference>
<evidence type="ECO:0000256" key="1">
    <source>
        <dbReference type="ARBA" id="ARBA00001938"/>
    </source>
</evidence>
<dbReference type="InterPro" id="IPR050743">
    <property type="entry name" value="2-oxoacid_DH_E2_comp"/>
</dbReference>
<dbReference type="InterPro" id="IPR023213">
    <property type="entry name" value="CAT-like_dom_sf"/>
</dbReference>
<reference evidence="7" key="1">
    <citation type="journal article" date="2019" name="Int. J. Syst. Evol. Microbiol.">
        <title>The Global Catalogue of Microorganisms (GCM) 10K type strain sequencing project: providing services to taxonomists for standard genome sequencing and annotation.</title>
        <authorList>
            <consortium name="The Broad Institute Genomics Platform"/>
            <consortium name="The Broad Institute Genome Sequencing Center for Infectious Disease"/>
            <person name="Wu L."/>
            <person name="Ma J."/>
        </authorList>
    </citation>
    <scope>NUCLEOTIDE SEQUENCE [LARGE SCALE GENOMIC DNA]</scope>
    <source>
        <strain evidence="7">CCUG 50213</strain>
    </source>
</reference>
<accession>A0ABW3TR82</accession>
<dbReference type="Gene3D" id="3.30.559.10">
    <property type="entry name" value="Chloramphenicol acetyltransferase-like domain"/>
    <property type="match status" value="1"/>
</dbReference>
<evidence type="ECO:0000313" key="7">
    <source>
        <dbReference type="Proteomes" id="UP001597181"/>
    </source>
</evidence>
<dbReference type="SUPFAM" id="SSF52777">
    <property type="entry name" value="CoA-dependent acyltransferases"/>
    <property type="match status" value="1"/>
</dbReference>
<proteinExistence type="predicted"/>
<comment type="caution">
    <text evidence="6">The sequence shown here is derived from an EMBL/GenBank/DDBJ whole genome shotgun (WGS) entry which is preliminary data.</text>
</comment>
<evidence type="ECO:0000259" key="5">
    <source>
        <dbReference type="Pfam" id="PF00198"/>
    </source>
</evidence>
<evidence type="ECO:0000256" key="4">
    <source>
        <dbReference type="SAM" id="MobiDB-lite"/>
    </source>
</evidence>
<keyword evidence="3" id="KW-0012">Acyltransferase</keyword>
<evidence type="ECO:0000313" key="6">
    <source>
        <dbReference type="EMBL" id="MFD1202957.1"/>
    </source>
</evidence>
<dbReference type="EMBL" id="JBHTLY010000007">
    <property type="protein sequence ID" value="MFD1202957.1"/>
    <property type="molecule type" value="Genomic_DNA"/>
</dbReference>
<comment type="cofactor">
    <cofactor evidence="1">
        <name>(R)-lipoate</name>
        <dbReference type="ChEBI" id="CHEBI:83088"/>
    </cofactor>
</comment>
<dbReference type="Pfam" id="PF00198">
    <property type="entry name" value="2-oxoacid_dh"/>
    <property type="match status" value="1"/>
</dbReference>
<evidence type="ECO:0000256" key="2">
    <source>
        <dbReference type="ARBA" id="ARBA00022679"/>
    </source>
</evidence>
<organism evidence="6 7">
    <name type="scientific">Leucobacter albus</name>
    <dbReference type="NCBI Taxonomy" id="272210"/>
    <lineage>
        <taxon>Bacteria</taxon>
        <taxon>Bacillati</taxon>
        <taxon>Actinomycetota</taxon>
        <taxon>Actinomycetes</taxon>
        <taxon>Micrococcales</taxon>
        <taxon>Microbacteriaceae</taxon>
        <taxon>Leucobacter</taxon>
    </lineage>
</organism>
<feature type="domain" description="2-oxoacid dehydrogenase acyltransferase catalytic" evidence="5">
    <location>
        <begin position="22"/>
        <end position="250"/>
    </location>
</feature>